<evidence type="ECO:0000256" key="1">
    <source>
        <dbReference type="ARBA" id="ARBA00004167"/>
    </source>
</evidence>
<gene>
    <name evidence="12" type="primary">LOC107031203</name>
</gene>
<keyword evidence="5 8" id="KW-1133">Transmembrane helix</keyword>
<dbReference type="InterPro" id="IPR025846">
    <property type="entry name" value="TBL_N"/>
</dbReference>
<feature type="compositionally biased region" description="Basic and acidic residues" evidence="7">
    <location>
        <begin position="292"/>
        <end position="340"/>
    </location>
</feature>
<dbReference type="GeneID" id="107031203"/>
<evidence type="ECO:0000256" key="6">
    <source>
        <dbReference type="ARBA" id="ARBA00023136"/>
    </source>
</evidence>
<sequence length="722" mass="83919">MADSPPTLPITRKQSSFPPPPLQIRDYNSPRMSELRKSLFSPSLRTPTFRSNRKSLLFLAYVFTFLFVTCAIFFVFNNPSINHSFRKILNSRRSHFSTIFSHYFHSDHQNSTLYSLPFTNNDSSISHNGFIAISPSQRNGYSENGLQSSMKNDPTSKIEEEEIQKVNLLSNSEKNDHVLKNEGKSSRKREAEERQNGNVLSNSDKNDQVLKNEGKSSSKREEEERQNVNVLSNSEKNDQVLKNEGKSSSKREDKETSNSEKNDKFLKNEGKYNSKREEKERQKVNLLPNSGKNDEVLKNEGKSSSKREDKETSNSEKNDQVLKNEGKYSSKKEEEERQKENVLTNSEKNETRKEAWWEVMNHCDVFDGMWVKDDANPMYEPGSCPFIDEPFDCYQNGRPDNGYQNFRWQPKHCSIPRLDAKEMLELLRGKRLVYVGDSLNRNMWESMVCLLRNSVEDKNRVFEVSGREDFKKEGAYSFIFADYNCSVEFVRSTFLVQEWEIPDGNGSTKETLRLDLVERSCDKYKGADVLVFNTGHWWTHEKTSEGKGYYQEGSHVYGELNVVEAFRKAMTTWARWIEANVDPLKTDVFFRGYSVSHFSGGEWYAGGKCDSDTEPLMDEKDLSPSLYPPIMGMLEDVIKWMKSPVYYLNVTIMSDFRKDGHPSIYRKPNMTDEERRTTLRFQDCSHWCLPGVPDTWNELLYAQLLMKHYQKQHKQQQQQIGS</sequence>
<keyword evidence="3 8" id="KW-0812">Transmembrane</keyword>
<feature type="compositionally biased region" description="Basic and acidic residues" evidence="7">
    <location>
        <begin position="173"/>
        <end position="195"/>
    </location>
</feature>
<protein>
    <submittedName>
        <fullName evidence="12">Protein trichome birefringence-like 1</fullName>
    </submittedName>
</protein>
<reference evidence="12" key="2">
    <citation type="submission" date="2025-08" db="UniProtKB">
        <authorList>
            <consortium name="RefSeq"/>
        </authorList>
    </citation>
    <scope>IDENTIFICATION</scope>
</reference>
<feature type="compositionally biased region" description="Basic and acidic residues" evidence="7">
    <location>
        <begin position="204"/>
        <end position="226"/>
    </location>
</feature>
<dbReference type="InterPro" id="IPR029962">
    <property type="entry name" value="TBL"/>
</dbReference>
<organism evidence="11 12">
    <name type="scientific">Solanum pennellii</name>
    <name type="common">Tomato</name>
    <name type="synonym">Lycopersicon pennellii</name>
    <dbReference type="NCBI Taxonomy" id="28526"/>
    <lineage>
        <taxon>Eukaryota</taxon>
        <taxon>Viridiplantae</taxon>
        <taxon>Streptophyta</taxon>
        <taxon>Embryophyta</taxon>
        <taxon>Tracheophyta</taxon>
        <taxon>Spermatophyta</taxon>
        <taxon>Magnoliopsida</taxon>
        <taxon>eudicotyledons</taxon>
        <taxon>Gunneridae</taxon>
        <taxon>Pentapetalae</taxon>
        <taxon>asterids</taxon>
        <taxon>lamiids</taxon>
        <taxon>Solanales</taxon>
        <taxon>Solanaceae</taxon>
        <taxon>Solanoideae</taxon>
        <taxon>Solaneae</taxon>
        <taxon>Solanum</taxon>
        <taxon>Solanum subgen. Lycopersicon</taxon>
    </lineage>
</organism>
<feature type="domain" description="Trichome birefringence-like C-terminal" evidence="9">
    <location>
        <begin position="415"/>
        <end position="702"/>
    </location>
</feature>
<evidence type="ECO:0000259" key="9">
    <source>
        <dbReference type="Pfam" id="PF13839"/>
    </source>
</evidence>
<evidence type="ECO:0000256" key="2">
    <source>
        <dbReference type="ARBA" id="ARBA00007727"/>
    </source>
</evidence>
<dbReference type="Proteomes" id="UP000694930">
    <property type="component" value="Chromosome 1"/>
</dbReference>
<dbReference type="InterPro" id="IPR026057">
    <property type="entry name" value="TBL_C"/>
</dbReference>
<keyword evidence="11" id="KW-1185">Reference proteome</keyword>
<reference evidence="11" key="1">
    <citation type="journal article" date="2014" name="Nat. Genet.">
        <title>The genome of the stress-tolerant wild tomato species Solanum pennellii.</title>
        <authorList>
            <person name="Bolger A."/>
            <person name="Scossa F."/>
            <person name="Bolger M.E."/>
            <person name="Lanz C."/>
            <person name="Maumus F."/>
            <person name="Tohge T."/>
            <person name="Quesneville H."/>
            <person name="Alseekh S."/>
            <person name="Sorensen I."/>
            <person name="Lichtenstein G."/>
            <person name="Fich E.A."/>
            <person name="Conte M."/>
            <person name="Keller H."/>
            <person name="Schneeberger K."/>
            <person name="Schwacke R."/>
            <person name="Ofner I."/>
            <person name="Vrebalov J."/>
            <person name="Xu Y."/>
            <person name="Osorio S."/>
            <person name="Aflitos S.A."/>
            <person name="Schijlen E."/>
            <person name="Jimenez-Gomez J.M."/>
            <person name="Ryngajllo M."/>
            <person name="Kimura S."/>
            <person name="Kumar R."/>
            <person name="Koenig D."/>
            <person name="Headland L.R."/>
            <person name="Maloof J.N."/>
            <person name="Sinha N."/>
            <person name="van Ham R.C."/>
            <person name="Lankhorst R.K."/>
            <person name="Mao L."/>
            <person name="Vogel A."/>
            <person name="Arsova B."/>
            <person name="Panstruga R."/>
            <person name="Fei Z."/>
            <person name="Rose J.K."/>
            <person name="Zamir D."/>
            <person name="Carrari F."/>
            <person name="Giovannoni J.J."/>
            <person name="Weigel D."/>
            <person name="Usadel B."/>
            <person name="Fernie A.R."/>
        </authorList>
    </citation>
    <scope>NUCLEOTIDE SEQUENCE [LARGE SCALE GENOMIC DNA]</scope>
    <source>
        <strain evidence="11">cv. LA0716</strain>
    </source>
</reference>
<feature type="compositionally biased region" description="Basic and acidic residues" evidence="7">
    <location>
        <begin position="235"/>
        <end position="283"/>
    </location>
</feature>
<dbReference type="Pfam" id="PF14416">
    <property type="entry name" value="PMR5N"/>
    <property type="match status" value="1"/>
</dbReference>
<keyword evidence="4" id="KW-0735">Signal-anchor</keyword>
<accession>A0ABM1HN69</accession>
<evidence type="ECO:0000256" key="8">
    <source>
        <dbReference type="SAM" id="Phobius"/>
    </source>
</evidence>
<evidence type="ECO:0000256" key="4">
    <source>
        <dbReference type="ARBA" id="ARBA00022968"/>
    </source>
</evidence>
<keyword evidence="6 8" id="KW-0472">Membrane</keyword>
<dbReference type="PANTHER" id="PTHR32285">
    <property type="entry name" value="PROTEIN TRICHOME BIREFRINGENCE-LIKE 9-RELATED"/>
    <property type="match status" value="1"/>
</dbReference>
<evidence type="ECO:0000313" key="12">
    <source>
        <dbReference type="RefSeq" id="XP_015087977.2"/>
    </source>
</evidence>
<comment type="similarity">
    <text evidence="2">Belongs to the PC-esterase family. TBL subfamily.</text>
</comment>
<proteinExistence type="inferred from homology"/>
<comment type="subcellular location">
    <subcellularLocation>
        <location evidence="1">Membrane</location>
        <topology evidence="1">Single-pass membrane protein</topology>
    </subcellularLocation>
</comment>
<feature type="transmembrane region" description="Helical" evidence="8">
    <location>
        <begin position="55"/>
        <end position="76"/>
    </location>
</feature>
<evidence type="ECO:0000313" key="11">
    <source>
        <dbReference type="Proteomes" id="UP000694930"/>
    </source>
</evidence>
<dbReference type="RefSeq" id="XP_015087977.2">
    <property type="nucleotide sequence ID" value="XM_015232491.2"/>
</dbReference>
<evidence type="ECO:0000256" key="7">
    <source>
        <dbReference type="SAM" id="MobiDB-lite"/>
    </source>
</evidence>
<feature type="region of interest" description="Disordered" evidence="7">
    <location>
        <begin position="167"/>
        <end position="346"/>
    </location>
</feature>
<evidence type="ECO:0000256" key="3">
    <source>
        <dbReference type="ARBA" id="ARBA00022692"/>
    </source>
</evidence>
<dbReference type="Pfam" id="PF13839">
    <property type="entry name" value="PC-Esterase"/>
    <property type="match status" value="1"/>
</dbReference>
<feature type="domain" description="Trichome birefringence-like N-terminal" evidence="10">
    <location>
        <begin position="362"/>
        <end position="414"/>
    </location>
</feature>
<evidence type="ECO:0000259" key="10">
    <source>
        <dbReference type="Pfam" id="PF14416"/>
    </source>
</evidence>
<evidence type="ECO:0000256" key="5">
    <source>
        <dbReference type="ARBA" id="ARBA00022989"/>
    </source>
</evidence>
<feature type="region of interest" description="Disordered" evidence="7">
    <location>
        <begin position="1"/>
        <end position="23"/>
    </location>
</feature>
<dbReference type="PANTHER" id="PTHR32285:SF258">
    <property type="entry name" value="PROTEIN TRICHOME BIREFRINGENCE-LIKE 4"/>
    <property type="match status" value="1"/>
</dbReference>
<name>A0ABM1HN69_SOLPN</name>